<evidence type="ECO:0000313" key="2">
    <source>
        <dbReference type="EMBL" id="KAK3237753.1"/>
    </source>
</evidence>
<proteinExistence type="predicted"/>
<protein>
    <submittedName>
        <fullName evidence="2">Uncharacterized protein</fullName>
    </submittedName>
</protein>
<dbReference type="EMBL" id="LGRX02034462">
    <property type="protein sequence ID" value="KAK3237753.1"/>
    <property type="molecule type" value="Genomic_DNA"/>
</dbReference>
<feature type="region of interest" description="Disordered" evidence="1">
    <location>
        <begin position="59"/>
        <end position="100"/>
    </location>
</feature>
<evidence type="ECO:0000256" key="1">
    <source>
        <dbReference type="SAM" id="MobiDB-lite"/>
    </source>
</evidence>
<feature type="compositionally biased region" description="Basic and acidic residues" evidence="1">
    <location>
        <begin position="89"/>
        <end position="98"/>
    </location>
</feature>
<keyword evidence="3" id="KW-1185">Reference proteome</keyword>
<dbReference type="AlphaFoldDB" id="A0AAE0BKT9"/>
<evidence type="ECO:0000313" key="3">
    <source>
        <dbReference type="Proteomes" id="UP001190700"/>
    </source>
</evidence>
<comment type="caution">
    <text evidence="2">The sequence shown here is derived from an EMBL/GenBank/DDBJ whole genome shotgun (WGS) entry which is preliminary data.</text>
</comment>
<reference evidence="2 3" key="1">
    <citation type="journal article" date="2015" name="Genome Biol. Evol.">
        <title>Comparative Genomics of a Bacterivorous Green Alga Reveals Evolutionary Causalities and Consequences of Phago-Mixotrophic Mode of Nutrition.</title>
        <authorList>
            <person name="Burns J.A."/>
            <person name="Paasch A."/>
            <person name="Narechania A."/>
            <person name="Kim E."/>
        </authorList>
    </citation>
    <scope>NUCLEOTIDE SEQUENCE [LARGE SCALE GENOMIC DNA]</scope>
    <source>
        <strain evidence="2 3">PLY_AMNH</strain>
    </source>
</reference>
<name>A0AAE0BKT9_9CHLO</name>
<dbReference type="Proteomes" id="UP001190700">
    <property type="component" value="Unassembled WGS sequence"/>
</dbReference>
<gene>
    <name evidence="2" type="ORF">CYMTET_52191</name>
</gene>
<accession>A0AAE0BKT9</accession>
<organism evidence="2 3">
    <name type="scientific">Cymbomonas tetramitiformis</name>
    <dbReference type="NCBI Taxonomy" id="36881"/>
    <lineage>
        <taxon>Eukaryota</taxon>
        <taxon>Viridiplantae</taxon>
        <taxon>Chlorophyta</taxon>
        <taxon>Pyramimonadophyceae</taxon>
        <taxon>Pyramimonadales</taxon>
        <taxon>Pyramimonadaceae</taxon>
        <taxon>Cymbomonas</taxon>
    </lineage>
</organism>
<sequence length="127" mass="13801">MMAPGASARKVEERKMVGNIRGCAPHLLPLGVEVFEGLAPGAYGFLQKPQRRSKERRFMENVGEEEQVDAVGARTRTKGPWDDNGCAARSRETADGGRLRTGNHRCMVCRGIRGRKGAEPKGLVAAP</sequence>